<organism evidence="1 2">
    <name type="scientific">Opisthorchis viverrini</name>
    <name type="common">Southeast Asian liver fluke</name>
    <dbReference type="NCBI Taxonomy" id="6198"/>
    <lineage>
        <taxon>Eukaryota</taxon>
        <taxon>Metazoa</taxon>
        <taxon>Spiralia</taxon>
        <taxon>Lophotrochozoa</taxon>
        <taxon>Platyhelminthes</taxon>
        <taxon>Trematoda</taxon>
        <taxon>Digenea</taxon>
        <taxon>Opisthorchiida</taxon>
        <taxon>Opisthorchiata</taxon>
        <taxon>Opisthorchiidae</taxon>
        <taxon>Opisthorchis</taxon>
    </lineage>
</organism>
<dbReference type="RefSeq" id="XP_009169939.1">
    <property type="nucleotide sequence ID" value="XM_009171675.1"/>
</dbReference>
<dbReference type="KEGG" id="ovi:T265_06417"/>
<reference evidence="1 2" key="1">
    <citation type="submission" date="2013-11" db="EMBL/GenBank/DDBJ databases">
        <title>Opisthorchis viverrini - life in the bile duct.</title>
        <authorList>
            <person name="Young N.D."/>
            <person name="Nagarajan N."/>
            <person name="Lin S.J."/>
            <person name="Korhonen P.K."/>
            <person name="Jex A.R."/>
            <person name="Hall R.S."/>
            <person name="Safavi-Hemami H."/>
            <person name="Kaewkong W."/>
            <person name="Bertrand D."/>
            <person name="Gao S."/>
            <person name="Seet Q."/>
            <person name="Wongkham S."/>
            <person name="Teh B.T."/>
            <person name="Wongkham C."/>
            <person name="Intapan P.M."/>
            <person name="Maleewong W."/>
            <person name="Yang X."/>
            <person name="Hu M."/>
            <person name="Wang Z."/>
            <person name="Hofmann A."/>
            <person name="Sternberg P.W."/>
            <person name="Tan P."/>
            <person name="Wang J."/>
            <person name="Gasser R.B."/>
        </authorList>
    </citation>
    <scope>NUCLEOTIDE SEQUENCE [LARGE SCALE GENOMIC DNA]</scope>
</reference>
<accession>A0A075ADV1</accession>
<dbReference type="CTD" id="20320596"/>
<dbReference type="Proteomes" id="UP000054324">
    <property type="component" value="Unassembled WGS sequence"/>
</dbReference>
<proteinExistence type="predicted"/>
<dbReference type="GeneID" id="20320596"/>
<keyword evidence="2" id="KW-1185">Reference proteome</keyword>
<dbReference type="EMBL" id="KL596751">
    <property type="protein sequence ID" value="KER26299.1"/>
    <property type="molecule type" value="Genomic_DNA"/>
</dbReference>
<sequence>MWNLEWHCLPEGQPDSSEKDSLRSGGLDTLFNCQLIQMEFIYAEEVTQLYPVENVRDENVLFKQADFESRITSFDALRLKLTEWEDQVLE</sequence>
<dbReference type="AlphaFoldDB" id="A0A075ADV1"/>
<name>A0A075ADV1_OPIVI</name>
<protein>
    <submittedName>
        <fullName evidence="1">Uncharacterized protein</fullName>
    </submittedName>
</protein>
<evidence type="ECO:0000313" key="2">
    <source>
        <dbReference type="Proteomes" id="UP000054324"/>
    </source>
</evidence>
<gene>
    <name evidence="1" type="ORF">T265_06417</name>
</gene>
<evidence type="ECO:0000313" key="1">
    <source>
        <dbReference type="EMBL" id="KER26299.1"/>
    </source>
</evidence>